<dbReference type="InParanoid" id="D8SFH0"/>
<dbReference type="HOGENOM" id="CLU_001724_1_3_1"/>
<proteinExistence type="inferred from homology"/>
<protein>
    <recommendedName>
        <fullName evidence="5">UDP-glycosyltransferases domain-containing protein</fullName>
    </recommendedName>
</protein>
<dbReference type="EMBL" id="GL377617">
    <property type="protein sequence ID" value="EFJ16839.1"/>
    <property type="molecule type" value="Genomic_DNA"/>
</dbReference>
<dbReference type="InterPro" id="IPR002213">
    <property type="entry name" value="UDP_glucos_trans"/>
</dbReference>
<evidence type="ECO:0008006" key="5">
    <source>
        <dbReference type="Google" id="ProtNLM"/>
    </source>
</evidence>
<evidence type="ECO:0000256" key="2">
    <source>
        <dbReference type="ARBA" id="ARBA00022679"/>
    </source>
</evidence>
<dbReference type="Gene3D" id="3.40.50.2000">
    <property type="entry name" value="Glycogen Phosphorylase B"/>
    <property type="match status" value="1"/>
</dbReference>
<organism evidence="4">
    <name type="scientific">Selaginella moellendorffii</name>
    <name type="common">Spikemoss</name>
    <dbReference type="NCBI Taxonomy" id="88036"/>
    <lineage>
        <taxon>Eukaryota</taxon>
        <taxon>Viridiplantae</taxon>
        <taxon>Streptophyta</taxon>
        <taxon>Embryophyta</taxon>
        <taxon>Tracheophyta</taxon>
        <taxon>Lycopodiopsida</taxon>
        <taxon>Selaginellales</taxon>
        <taxon>Selaginellaceae</taxon>
        <taxon>Selaginella</taxon>
    </lineage>
</organism>
<dbReference type="OMA" id="FIVHITR"/>
<accession>D8SFH0</accession>
<name>D8SFH0_SELML</name>
<dbReference type="FunFam" id="3.40.50.2000:FF:000056">
    <property type="entry name" value="Glycosyltransferase"/>
    <property type="match status" value="1"/>
</dbReference>
<evidence type="ECO:0000313" key="3">
    <source>
        <dbReference type="EMBL" id="EFJ16839.1"/>
    </source>
</evidence>
<keyword evidence="2" id="KW-0808">Transferase</keyword>
<dbReference type="Pfam" id="PF00201">
    <property type="entry name" value="UDPGT"/>
    <property type="match status" value="1"/>
</dbReference>
<feature type="non-terminal residue" evidence="3">
    <location>
        <position position="155"/>
    </location>
</feature>
<gene>
    <name evidence="3" type="ORF">SELMODRAFT_15325</name>
</gene>
<comment type="similarity">
    <text evidence="1">Belongs to the UDP-glycosyltransferase family.</text>
</comment>
<reference evidence="3 4" key="1">
    <citation type="journal article" date="2011" name="Science">
        <title>The Selaginella genome identifies genetic changes associated with the evolution of vascular plants.</title>
        <authorList>
            <person name="Banks J.A."/>
            <person name="Nishiyama T."/>
            <person name="Hasebe M."/>
            <person name="Bowman J.L."/>
            <person name="Gribskov M."/>
            <person name="dePamphilis C."/>
            <person name="Albert V.A."/>
            <person name="Aono N."/>
            <person name="Aoyama T."/>
            <person name="Ambrose B.A."/>
            <person name="Ashton N.W."/>
            <person name="Axtell M.J."/>
            <person name="Barker E."/>
            <person name="Barker M.S."/>
            <person name="Bennetzen J.L."/>
            <person name="Bonawitz N.D."/>
            <person name="Chapple C."/>
            <person name="Cheng C."/>
            <person name="Correa L.G."/>
            <person name="Dacre M."/>
            <person name="DeBarry J."/>
            <person name="Dreyer I."/>
            <person name="Elias M."/>
            <person name="Engstrom E.M."/>
            <person name="Estelle M."/>
            <person name="Feng L."/>
            <person name="Finet C."/>
            <person name="Floyd S.K."/>
            <person name="Frommer W.B."/>
            <person name="Fujita T."/>
            <person name="Gramzow L."/>
            <person name="Gutensohn M."/>
            <person name="Harholt J."/>
            <person name="Hattori M."/>
            <person name="Heyl A."/>
            <person name="Hirai T."/>
            <person name="Hiwatashi Y."/>
            <person name="Ishikawa M."/>
            <person name="Iwata M."/>
            <person name="Karol K.G."/>
            <person name="Koehler B."/>
            <person name="Kolukisaoglu U."/>
            <person name="Kubo M."/>
            <person name="Kurata T."/>
            <person name="Lalonde S."/>
            <person name="Li K."/>
            <person name="Li Y."/>
            <person name="Litt A."/>
            <person name="Lyons E."/>
            <person name="Manning G."/>
            <person name="Maruyama T."/>
            <person name="Michael T.P."/>
            <person name="Mikami K."/>
            <person name="Miyazaki S."/>
            <person name="Morinaga S."/>
            <person name="Murata T."/>
            <person name="Mueller-Roeber B."/>
            <person name="Nelson D.R."/>
            <person name="Obara M."/>
            <person name="Oguri Y."/>
            <person name="Olmstead R.G."/>
            <person name="Onodera N."/>
            <person name="Petersen B.L."/>
            <person name="Pils B."/>
            <person name="Prigge M."/>
            <person name="Rensing S.A."/>
            <person name="Riano-Pachon D.M."/>
            <person name="Roberts A.W."/>
            <person name="Sato Y."/>
            <person name="Scheller H.V."/>
            <person name="Schulz B."/>
            <person name="Schulz C."/>
            <person name="Shakirov E.V."/>
            <person name="Shibagaki N."/>
            <person name="Shinohara N."/>
            <person name="Shippen D.E."/>
            <person name="Soerensen I."/>
            <person name="Sotooka R."/>
            <person name="Sugimoto N."/>
            <person name="Sugita M."/>
            <person name="Sumikawa N."/>
            <person name="Tanurdzic M."/>
            <person name="Theissen G."/>
            <person name="Ulvskov P."/>
            <person name="Wakazuki S."/>
            <person name="Weng J.K."/>
            <person name="Willats W.W."/>
            <person name="Wipf D."/>
            <person name="Wolf P.G."/>
            <person name="Yang L."/>
            <person name="Zimmer A.D."/>
            <person name="Zhu Q."/>
            <person name="Mitros T."/>
            <person name="Hellsten U."/>
            <person name="Loque D."/>
            <person name="Otillar R."/>
            <person name="Salamov A."/>
            <person name="Schmutz J."/>
            <person name="Shapiro H."/>
            <person name="Lindquist E."/>
            <person name="Lucas S."/>
            <person name="Rokhsar D."/>
            <person name="Grigoriev I.V."/>
        </authorList>
    </citation>
    <scope>NUCLEOTIDE SEQUENCE [LARGE SCALE GENOMIC DNA]</scope>
</reference>
<evidence type="ECO:0000313" key="4">
    <source>
        <dbReference type="Proteomes" id="UP000001514"/>
    </source>
</evidence>
<keyword evidence="4" id="KW-1185">Reference proteome</keyword>
<dbReference type="SUPFAM" id="SSF53756">
    <property type="entry name" value="UDP-Glycosyltransferase/glycogen phosphorylase"/>
    <property type="match status" value="1"/>
</dbReference>
<sequence length="155" mass="17470">EEIKEHRDRLVKSADEQRCKEWLDGQPETSVLYICFGSWISLSRAQILELAVGLEASEQGFLWVFSRVQEMEALPEGFVERMASSNKGFFYVGWAPQFVILSHSSTGAFVTTCAWNSVLECISLGGLPMLAWPITMDHLPTCRYLVDVLHVAVEV</sequence>
<dbReference type="PANTHER" id="PTHR48045:SF31">
    <property type="entry name" value="UDP-GLYCOSYLTRANSFERASE 76B1-LIKE"/>
    <property type="match status" value="1"/>
</dbReference>
<dbReference type="Gramene" id="EFJ16839">
    <property type="protein sequence ID" value="EFJ16839"/>
    <property type="gene ID" value="SELMODRAFT_15325"/>
</dbReference>
<dbReference type="GO" id="GO:0008194">
    <property type="term" value="F:UDP-glycosyltransferase activity"/>
    <property type="evidence" value="ECO:0007669"/>
    <property type="project" value="InterPro"/>
</dbReference>
<feature type="non-terminal residue" evidence="3">
    <location>
        <position position="1"/>
    </location>
</feature>
<dbReference type="AlphaFoldDB" id="D8SFH0"/>
<dbReference type="CDD" id="cd03784">
    <property type="entry name" value="GT1_Gtf-like"/>
    <property type="match status" value="1"/>
</dbReference>
<dbReference type="PANTHER" id="PTHR48045">
    <property type="entry name" value="UDP-GLYCOSYLTRANSFERASE 72B1"/>
    <property type="match status" value="1"/>
</dbReference>
<dbReference type="Proteomes" id="UP000001514">
    <property type="component" value="Unassembled WGS sequence"/>
</dbReference>
<dbReference type="KEGG" id="smo:SELMODRAFT_15325"/>
<evidence type="ECO:0000256" key="1">
    <source>
        <dbReference type="ARBA" id="ARBA00009995"/>
    </source>
</evidence>
<dbReference type="eggNOG" id="KOG1192">
    <property type="taxonomic scope" value="Eukaryota"/>
</dbReference>